<dbReference type="Proteomes" id="UP001054837">
    <property type="component" value="Unassembled WGS sequence"/>
</dbReference>
<name>A0AAV4UDN4_9ARAC</name>
<sequence length="222" mass="25687">MSLESVTKKRKYTREVQPLQLMCLRETVILLFKRTDIKNFLHELGCRFRRPHRHLECLEKRVKELASTLPIPARMKNTLMDMFRSMAIEVFDWYSKHGSLVPYDFDVLSSFHWRSDGTIDDLKTAQALVRRQDADANSRFRIAIGYNLTADIERIIEESANMSMRVLDLTNQLNNVINSLFARRHACSRRITCESCICGGEDPMRVTVKNGSFSDSSTSDSE</sequence>
<keyword evidence="2" id="KW-1185">Reference proteome</keyword>
<gene>
    <name evidence="1" type="ORF">CDAR_235681</name>
</gene>
<evidence type="ECO:0000313" key="1">
    <source>
        <dbReference type="EMBL" id="GIY55816.1"/>
    </source>
</evidence>
<comment type="caution">
    <text evidence="1">The sequence shown here is derived from an EMBL/GenBank/DDBJ whole genome shotgun (WGS) entry which is preliminary data.</text>
</comment>
<dbReference type="AlphaFoldDB" id="A0AAV4UDN4"/>
<proteinExistence type="predicted"/>
<organism evidence="1 2">
    <name type="scientific">Caerostris darwini</name>
    <dbReference type="NCBI Taxonomy" id="1538125"/>
    <lineage>
        <taxon>Eukaryota</taxon>
        <taxon>Metazoa</taxon>
        <taxon>Ecdysozoa</taxon>
        <taxon>Arthropoda</taxon>
        <taxon>Chelicerata</taxon>
        <taxon>Arachnida</taxon>
        <taxon>Araneae</taxon>
        <taxon>Araneomorphae</taxon>
        <taxon>Entelegynae</taxon>
        <taxon>Araneoidea</taxon>
        <taxon>Araneidae</taxon>
        <taxon>Caerostris</taxon>
    </lineage>
</organism>
<reference evidence="1 2" key="1">
    <citation type="submission" date="2021-06" db="EMBL/GenBank/DDBJ databases">
        <title>Caerostris darwini draft genome.</title>
        <authorList>
            <person name="Kono N."/>
            <person name="Arakawa K."/>
        </authorList>
    </citation>
    <scope>NUCLEOTIDE SEQUENCE [LARGE SCALE GENOMIC DNA]</scope>
</reference>
<accession>A0AAV4UDN4</accession>
<dbReference type="EMBL" id="BPLQ01011127">
    <property type="protein sequence ID" value="GIY55816.1"/>
    <property type="molecule type" value="Genomic_DNA"/>
</dbReference>
<protein>
    <submittedName>
        <fullName evidence="1">Uncharacterized protein</fullName>
    </submittedName>
</protein>
<evidence type="ECO:0000313" key="2">
    <source>
        <dbReference type="Proteomes" id="UP001054837"/>
    </source>
</evidence>